<evidence type="ECO:0000313" key="12">
    <source>
        <dbReference type="Proteomes" id="UP000305674"/>
    </source>
</evidence>
<comment type="subunit">
    <text evidence="2">Homotetramer.</text>
</comment>
<evidence type="ECO:0000313" key="11">
    <source>
        <dbReference type="EMBL" id="TKB49782.1"/>
    </source>
</evidence>
<gene>
    <name evidence="11" type="primary">tesB</name>
    <name evidence="11" type="ORF">FCL40_06385</name>
</gene>
<dbReference type="InterPro" id="IPR003703">
    <property type="entry name" value="Acyl_CoA_thio"/>
</dbReference>
<dbReference type="InterPro" id="IPR029069">
    <property type="entry name" value="HotDog_dom_sf"/>
</dbReference>
<evidence type="ECO:0000256" key="2">
    <source>
        <dbReference type="ARBA" id="ARBA00011881"/>
    </source>
</evidence>
<evidence type="ECO:0000256" key="1">
    <source>
        <dbReference type="ARBA" id="ARBA00006538"/>
    </source>
</evidence>
<dbReference type="PANTHER" id="PTHR11066:SF34">
    <property type="entry name" value="ACYL-COENZYME A THIOESTERASE 8"/>
    <property type="match status" value="1"/>
</dbReference>
<sequence>MSNSLDNLLQVMDLEPLEEGLYRGQSEDLGFGHLFGGQVLGQALAAATRTVDAERAIHSFHSYFLRAGDLNRPVIYEVENMRDGRTISTRRVSAIQHGRPIFHLTGSFHHLEPGFEHQSAMPRVPGPQTLANQFQLAEAMRGKVPDRVLDIYLKNTSIEIRPVDPVDPLNPTPREPVRHVWMRVNGELPQNPVLHSHLLAYASDLNFLITAAQPHGVSFLTPGVKMATIDHSMWFHRPVAFDQWLLYSVDSPNAINSRGLVRGQIFNQAGELLASTAQEGLLRQKAR</sequence>
<evidence type="ECO:0000256" key="5">
    <source>
        <dbReference type="ARBA" id="ARBA00038894"/>
    </source>
</evidence>
<reference evidence="11 12" key="1">
    <citation type="submission" date="2019-04" db="EMBL/GenBank/DDBJ databases">
        <authorList>
            <person name="Hwang J.C."/>
        </authorList>
    </citation>
    <scope>NUCLEOTIDE SEQUENCE [LARGE SCALE GENOMIC DNA]</scope>
    <source>
        <strain evidence="11 12">IMCC35001</strain>
    </source>
</reference>
<dbReference type="PANTHER" id="PTHR11066">
    <property type="entry name" value="ACYL-COA THIOESTERASE"/>
    <property type="match status" value="1"/>
</dbReference>
<dbReference type="GO" id="GO:0006637">
    <property type="term" value="P:acyl-CoA metabolic process"/>
    <property type="evidence" value="ECO:0007669"/>
    <property type="project" value="InterPro"/>
</dbReference>
<dbReference type="Pfam" id="PF02551">
    <property type="entry name" value="Acyl_CoA_thio"/>
    <property type="match status" value="1"/>
</dbReference>
<dbReference type="Gene3D" id="2.40.160.210">
    <property type="entry name" value="Acyl-CoA thioesterase, double hotdog domain"/>
    <property type="match status" value="1"/>
</dbReference>
<dbReference type="InterPro" id="IPR025652">
    <property type="entry name" value="TesB_C"/>
</dbReference>
<feature type="domain" description="Acyl-CoA thioesterase-like N-terminal HotDog" evidence="10">
    <location>
        <begin position="31"/>
        <end position="109"/>
    </location>
</feature>
<dbReference type="CDD" id="cd03445">
    <property type="entry name" value="Thioesterase_II_repeat2"/>
    <property type="match status" value="1"/>
</dbReference>
<evidence type="ECO:0000256" key="8">
    <source>
        <dbReference type="ARBA" id="ARBA00079653"/>
    </source>
</evidence>
<evidence type="ECO:0000256" key="6">
    <source>
        <dbReference type="ARBA" id="ARBA00050943"/>
    </source>
</evidence>
<dbReference type="CDD" id="cd03444">
    <property type="entry name" value="Thioesterase_II_repeat1"/>
    <property type="match status" value="1"/>
</dbReference>
<keyword evidence="3" id="KW-0378">Hydrolase</keyword>
<comment type="similarity">
    <text evidence="1">Belongs to the C/M/P thioester hydrolase family.</text>
</comment>
<feature type="domain" description="Acyl-CoA thioesterase 2 C-terminal" evidence="9">
    <location>
        <begin position="177"/>
        <end position="281"/>
    </location>
</feature>
<comment type="caution">
    <text evidence="11">The sequence shown here is derived from an EMBL/GenBank/DDBJ whole genome shotgun (WGS) entry which is preliminary data.</text>
</comment>
<dbReference type="InterPro" id="IPR049449">
    <property type="entry name" value="TesB_ACOT8-like_N"/>
</dbReference>
<dbReference type="Proteomes" id="UP000305674">
    <property type="component" value="Unassembled WGS sequence"/>
</dbReference>
<proteinExistence type="inferred from homology"/>
<evidence type="ECO:0000256" key="4">
    <source>
        <dbReference type="ARBA" id="ARBA00023098"/>
    </source>
</evidence>
<dbReference type="AlphaFoldDB" id="A0A4U1BGE1"/>
<dbReference type="InterPro" id="IPR042171">
    <property type="entry name" value="Acyl-CoA_hotdog"/>
</dbReference>
<evidence type="ECO:0000256" key="3">
    <source>
        <dbReference type="ARBA" id="ARBA00022801"/>
    </source>
</evidence>
<evidence type="ECO:0000256" key="7">
    <source>
        <dbReference type="ARBA" id="ARBA00071120"/>
    </source>
</evidence>
<organism evidence="11 12">
    <name type="scientific">Ferrimonas sediminicola</name>
    <dbReference type="NCBI Taxonomy" id="2569538"/>
    <lineage>
        <taxon>Bacteria</taxon>
        <taxon>Pseudomonadati</taxon>
        <taxon>Pseudomonadota</taxon>
        <taxon>Gammaproteobacteria</taxon>
        <taxon>Alteromonadales</taxon>
        <taxon>Ferrimonadaceae</taxon>
        <taxon>Ferrimonas</taxon>
    </lineage>
</organism>
<dbReference type="NCBIfam" id="TIGR00189">
    <property type="entry name" value="tesB"/>
    <property type="match status" value="1"/>
</dbReference>
<keyword evidence="4" id="KW-0443">Lipid metabolism</keyword>
<dbReference type="GO" id="GO:0005829">
    <property type="term" value="C:cytosol"/>
    <property type="evidence" value="ECO:0007669"/>
    <property type="project" value="TreeGrafter"/>
</dbReference>
<dbReference type="FunFam" id="2.40.160.210:FF:000001">
    <property type="entry name" value="Acyl-CoA thioesterase II"/>
    <property type="match status" value="1"/>
</dbReference>
<dbReference type="GO" id="GO:0009062">
    <property type="term" value="P:fatty acid catabolic process"/>
    <property type="evidence" value="ECO:0007669"/>
    <property type="project" value="TreeGrafter"/>
</dbReference>
<dbReference type="GO" id="GO:0047617">
    <property type="term" value="F:fatty acyl-CoA hydrolase activity"/>
    <property type="evidence" value="ECO:0007669"/>
    <property type="project" value="UniProtKB-EC"/>
</dbReference>
<evidence type="ECO:0000259" key="9">
    <source>
        <dbReference type="Pfam" id="PF02551"/>
    </source>
</evidence>
<evidence type="ECO:0000259" key="10">
    <source>
        <dbReference type="Pfam" id="PF13622"/>
    </source>
</evidence>
<dbReference type="Pfam" id="PF13622">
    <property type="entry name" value="4HBT_3"/>
    <property type="match status" value="1"/>
</dbReference>
<dbReference type="EC" id="3.1.2.20" evidence="5"/>
<dbReference type="RefSeq" id="WP_136852332.1">
    <property type="nucleotide sequence ID" value="NZ_SWCI01000003.1"/>
</dbReference>
<dbReference type="OrthoDB" id="9781019at2"/>
<name>A0A4U1BGE1_9GAMM</name>
<protein>
    <recommendedName>
        <fullName evidence="7">Acyl-CoA thioesterase 2</fullName>
        <ecNumber evidence="5">3.1.2.20</ecNumber>
    </recommendedName>
    <alternativeName>
        <fullName evidence="8">Thioesterase II</fullName>
    </alternativeName>
</protein>
<comment type="catalytic activity">
    <reaction evidence="6">
        <text>a fatty acyl-CoA + H2O = a fatty acid + CoA + H(+)</text>
        <dbReference type="Rhea" id="RHEA:16781"/>
        <dbReference type="ChEBI" id="CHEBI:15377"/>
        <dbReference type="ChEBI" id="CHEBI:15378"/>
        <dbReference type="ChEBI" id="CHEBI:28868"/>
        <dbReference type="ChEBI" id="CHEBI:57287"/>
        <dbReference type="ChEBI" id="CHEBI:77636"/>
        <dbReference type="EC" id="3.1.2.20"/>
    </reaction>
    <physiologicalReaction direction="left-to-right" evidence="6">
        <dbReference type="Rhea" id="RHEA:16782"/>
    </physiologicalReaction>
</comment>
<dbReference type="EMBL" id="SWCI01000003">
    <property type="protein sequence ID" value="TKB49782.1"/>
    <property type="molecule type" value="Genomic_DNA"/>
</dbReference>
<dbReference type="SUPFAM" id="SSF54637">
    <property type="entry name" value="Thioesterase/thiol ester dehydrase-isomerase"/>
    <property type="match status" value="2"/>
</dbReference>
<accession>A0A4U1BGE1</accession>
<keyword evidence="12" id="KW-1185">Reference proteome</keyword>